<sequence>MLHAQTRGNFTISDVFVSSDDEVATNPQVQAQLEADLTHSEDIGGPSTAPLSENLNM</sequence>
<name>A0A0P1F1F4_9RHOB</name>
<evidence type="ECO:0000313" key="2">
    <source>
        <dbReference type="EMBL" id="CUH61433.1"/>
    </source>
</evidence>
<evidence type="ECO:0000313" key="3">
    <source>
        <dbReference type="Proteomes" id="UP000051298"/>
    </source>
</evidence>
<protein>
    <submittedName>
        <fullName evidence="2">Uncharacterized protein</fullName>
    </submittedName>
</protein>
<organism evidence="2 3">
    <name type="scientific">Thalassobacter stenotrophicus</name>
    <dbReference type="NCBI Taxonomy" id="266809"/>
    <lineage>
        <taxon>Bacteria</taxon>
        <taxon>Pseudomonadati</taxon>
        <taxon>Pseudomonadota</taxon>
        <taxon>Alphaproteobacteria</taxon>
        <taxon>Rhodobacterales</taxon>
        <taxon>Roseobacteraceae</taxon>
        <taxon>Thalassobacter</taxon>
    </lineage>
</organism>
<dbReference type="AlphaFoldDB" id="A0A0P1F1F4"/>
<feature type="region of interest" description="Disordered" evidence="1">
    <location>
        <begin position="35"/>
        <end position="57"/>
    </location>
</feature>
<proteinExistence type="predicted"/>
<accession>A0A0P1F1F4</accession>
<evidence type="ECO:0000256" key="1">
    <source>
        <dbReference type="SAM" id="MobiDB-lite"/>
    </source>
</evidence>
<dbReference type="EMBL" id="CYRX01000032">
    <property type="protein sequence ID" value="CUH61433.1"/>
    <property type="molecule type" value="Genomic_DNA"/>
</dbReference>
<reference evidence="2 3" key="1">
    <citation type="submission" date="2015-09" db="EMBL/GenBank/DDBJ databases">
        <authorList>
            <consortium name="Swine Surveillance"/>
        </authorList>
    </citation>
    <scope>NUCLEOTIDE SEQUENCE [LARGE SCALE GENOMIC DNA]</scope>
    <source>
        <strain evidence="2 3">CECT 5294</strain>
    </source>
</reference>
<dbReference type="Proteomes" id="UP000051298">
    <property type="component" value="Unassembled WGS sequence"/>
</dbReference>
<gene>
    <name evidence="2" type="ORF">THS5294_02741</name>
</gene>